<dbReference type="Gene3D" id="3.30.1120.10">
    <property type="match status" value="1"/>
</dbReference>
<dbReference type="InterPro" id="IPR050738">
    <property type="entry name" value="Sulfatase"/>
</dbReference>
<organism evidence="4 5">
    <name type="scientific">Paenibacillus plantarum</name>
    <dbReference type="NCBI Taxonomy" id="2654975"/>
    <lineage>
        <taxon>Bacteria</taxon>
        <taxon>Bacillati</taxon>
        <taxon>Bacillota</taxon>
        <taxon>Bacilli</taxon>
        <taxon>Bacillales</taxon>
        <taxon>Paenibacillaceae</taxon>
        <taxon>Paenibacillus</taxon>
    </lineage>
</organism>
<evidence type="ECO:0000313" key="5">
    <source>
        <dbReference type="Proteomes" id="UP000653578"/>
    </source>
</evidence>
<dbReference type="InterPro" id="IPR017850">
    <property type="entry name" value="Alkaline_phosphatase_core_sf"/>
</dbReference>
<dbReference type="Pfam" id="PF00884">
    <property type="entry name" value="Sulfatase"/>
    <property type="match status" value="1"/>
</dbReference>
<dbReference type="SUPFAM" id="SSF53649">
    <property type="entry name" value="Alkaline phosphatase-like"/>
    <property type="match status" value="1"/>
</dbReference>
<evidence type="ECO:0000313" key="4">
    <source>
        <dbReference type="EMBL" id="NOU62775.1"/>
    </source>
</evidence>
<comment type="similarity">
    <text evidence="1">Belongs to the sulfatase family.</text>
</comment>
<keyword evidence="5" id="KW-1185">Reference proteome</keyword>
<reference evidence="4 5" key="1">
    <citation type="submission" date="2019-10" db="EMBL/GenBank/DDBJ databases">
        <title>Description of Paenibacillus humi sp. nov.</title>
        <authorList>
            <person name="Carlier A."/>
            <person name="Qi S."/>
        </authorList>
    </citation>
    <scope>NUCLEOTIDE SEQUENCE [LARGE SCALE GENOMIC DNA]</scope>
    <source>
        <strain evidence="4 5">LMG 31461</strain>
    </source>
</reference>
<proteinExistence type="inferred from homology"/>
<accession>A0ABX1X305</accession>
<dbReference type="Gene3D" id="3.40.720.10">
    <property type="entry name" value="Alkaline Phosphatase, subunit A"/>
    <property type="match status" value="1"/>
</dbReference>
<feature type="domain" description="Sulfatase N-terminal" evidence="3">
    <location>
        <begin position="4"/>
        <end position="361"/>
    </location>
</feature>
<dbReference type="Proteomes" id="UP000653578">
    <property type="component" value="Unassembled WGS sequence"/>
</dbReference>
<evidence type="ECO:0000256" key="1">
    <source>
        <dbReference type="ARBA" id="ARBA00008779"/>
    </source>
</evidence>
<protein>
    <submittedName>
        <fullName evidence="4">Sulfatase-like hydrolase/transferase</fullName>
    </submittedName>
</protein>
<dbReference type="PANTHER" id="PTHR42693">
    <property type="entry name" value="ARYLSULFATASE FAMILY MEMBER"/>
    <property type="match status" value="1"/>
</dbReference>
<evidence type="ECO:0000256" key="2">
    <source>
        <dbReference type="ARBA" id="ARBA00022801"/>
    </source>
</evidence>
<comment type="caution">
    <text evidence="4">The sequence shown here is derived from an EMBL/GenBank/DDBJ whole genome shotgun (WGS) entry which is preliminary data.</text>
</comment>
<name>A0ABX1X305_9BACL</name>
<dbReference type="InterPro" id="IPR000917">
    <property type="entry name" value="Sulfatase_N"/>
</dbReference>
<dbReference type="CDD" id="cd16034">
    <property type="entry name" value="sulfatase_like"/>
    <property type="match status" value="1"/>
</dbReference>
<keyword evidence="2" id="KW-0378">Hydrolase</keyword>
<dbReference type="RefSeq" id="WP_171628593.1">
    <property type="nucleotide sequence ID" value="NZ_WHNY01000005.1"/>
</dbReference>
<dbReference type="PANTHER" id="PTHR42693:SF53">
    <property type="entry name" value="ENDO-4-O-SULFATASE"/>
    <property type="match status" value="1"/>
</dbReference>
<gene>
    <name evidence="4" type="ORF">GC096_01775</name>
</gene>
<evidence type="ECO:0000259" key="3">
    <source>
        <dbReference type="Pfam" id="PF00884"/>
    </source>
</evidence>
<sequence>MKRPNLVYVFPDQLRQQSLGFMHADPVITPNLDGFSQESLVLDNALSNFPICSPYRGMLFTGKYPYSTGVIANCNSNRNVYGVYLKKSERCISDVLSEQGFETGYIGKWHLDPVEPSQASLTEGFREDGVLWDSYTLPERRHNFHFWHAYGASDNHLDPHYWENEDAIEDRRKPGEWSVKHETDVAVQYIRNADGKYRDNDKSFALFVAYNPPHPPFDQVPDNYVAMYEGKSAEDLLVRPNVTDQTPEALSRIGSRPHDGLKYGKEHVKNYFAAITGVDDQFRRILEAIEQKGIKDDTIVVFTSDHGDMMGSHNLAGKPHWYAECFKVPFLIRYPGKIKPSRADFIFNVPDIMPTLLGMMGLADHIPDDCEGDNKMGYFYGVEHGETIGLFINPFTNMRGLKTRQYTFLVSKNYAEQESYLLYDDLSDEYQLNNIANEQENIHVVQALRDQLDVALAATRDIWND</sequence>
<dbReference type="EMBL" id="WHNY01000005">
    <property type="protein sequence ID" value="NOU62775.1"/>
    <property type="molecule type" value="Genomic_DNA"/>
</dbReference>